<proteinExistence type="predicted"/>
<evidence type="ECO:0000313" key="2">
    <source>
        <dbReference type="Proteomes" id="UP000245412"/>
    </source>
</evidence>
<evidence type="ECO:0008006" key="3">
    <source>
        <dbReference type="Google" id="ProtNLM"/>
    </source>
</evidence>
<accession>A0AB73TB71</accession>
<reference evidence="1 2" key="1">
    <citation type="submission" date="2018-05" db="EMBL/GenBank/DDBJ databases">
        <authorList>
            <person name="Goeker M."/>
            <person name="Huntemann M."/>
            <person name="Clum A."/>
            <person name="Pillay M."/>
            <person name="Palaniappan K."/>
            <person name="Varghese N."/>
            <person name="Mikhailova N."/>
            <person name="Stamatis D."/>
            <person name="Reddy T."/>
            <person name="Daum C."/>
            <person name="Shapiro N."/>
            <person name="Ivanova N."/>
            <person name="Kyrpides N."/>
            <person name="Woyke T."/>
        </authorList>
    </citation>
    <scope>NUCLEOTIDE SEQUENCE [LARGE SCALE GENOMIC DNA]</scope>
    <source>
        <strain evidence="1 2">DSM 26524</strain>
    </source>
</reference>
<dbReference type="EMBL" id="QGGY01000001">
    <property type="protein sequence ID" value="PWJ79263.1"/>
    <property type="molecule type" value="Genomic_DNA"/>
</dbReference>
<dbReference type="RefSeq" id="WP_109624658.1">
    <property type="nucleotide sequence ID" value="NZ_JANKBI010000001.1"/>
</dbReference>
<organism evidence="1 2">
    <name type="scientific">Murimonas intestini</name>
    <dbReference type="NCBI Taxonomy" id="1337051"/>
    <lineage>
        <taxon>Bacteria</taxon>
        <taxon>Bacillati</taxon>
        <taxon>Bacillota</taxon>
        <taxon>Clostridia</taxon>
        <taxon>Lachnospirales</taxon>
        <taxon>Lachnospiraceae</taxon>
        <taxon>Murimonas</taxon>
    </lineage>
</organism>
<gene>
    <name evidence="1" type="ORF">C7383_101644</name>
</gene>
<comment type="caution">
    <text evidence="1">The sequence shown here is derived from an EMBL/GenBank/DDBJ whole genome shotgun (WGS) entry which is preliminary data.</text>
</comment>
<dbReference type="Proteomes" id="UP000245412">
    <property type="component" value="Unassembled WGS sequence"/>
</dbReference>
<keyword evidence="2" id="KW-1185">Reference proteome</keyword>
<name>A0AB73TB71_9FIRM</name>
<protein>
    <recommendedName>
        <fullName evidence="3">DUF2442 domain-containing protein</fullName>
    </recommendedName>
</protein>
<evidence type="ECO:0000313" key="1">
    <source>
        <dbReference type="EMBL" id="PWJ79263.1"/>
    </source>
</evidence>
<sequence>MFFKKKDRIRKRVICPISVIIQIIQDTIDIDAGMSEFVINFEGKEHKVGFTSDFSRSRGFSVEAEAFLTRCFTLTNRSLITSRHSKQRQS</sequence>
<dbReference type="AlphaFoldDB" id="A0AB73TB71"/>